<name>A0AAV6UZ74_9ARAC</name>
<accession>A0AAV6UZ74</accession>
<proteinExistence type="predicted"/>
<feature type="compositionally biased region" description="Basic and acidic residues" evidence="1">
    <location>
        <begin position="85"/>
        <end position="97"/>
    </location>
</feature>
<comment type="caution">
    <text evidence="2">The sequence shown here is derived from an EMBL/GenBank/DDBJ whole genome shotgun (WGS) entry which is preliminary data.</text>
</comment>
<sequence length="220" mass="26133">MNFLRDRPDLLENVTRKGVLKERNEIDLENQCLLNFNTDANFETNNSEENILAESTSESQPQPSEDKENQPIATTTRKKYRRIKERCSNKQPKEECKQKRKYTRAPKLETVTPPLFTLSKYPLEPYKVQLATLKHPDLYPNLIFYQEEDDYPFLRNTSRDVMWSSTLPFQESMEYQELKETYVRLQSEQQKHTRPQFSLSLPQNALFNKVSLTEKIHPRI</sequence>
<dbReference type="AlphaFoldDB" id="A0AAV6UZ74"/>
<feature type="region of interest" description="Disordered" evidence="1">
    <location>
        <begin position="51"/>
        <end position="101"/>
    </location>
</feature>
<keyword evidence="3" id="KW-1185">Reference proteome</keyword>
<gene>
    <name evidence="2" type="ORF">JTE90_012922</name>
</gene>
<organism evidence="2 3">
    <name type="scientific">Oedothorax gibbosus</name>
    <dbReference type="NCBI Taxonomy" id="931172"/>
    <lineage>
        <taxon>Eukaryota</taxon>
        <taxon>Metazoa</taxon>
        <taxon>Ecdysozoa</taxon>
        <taxon>Arthropoda</taxon>
        <taxon>Chelicerata</taxon>
        <taxon>Arachnida</taxon>
        <taxon>Araneae</taxon>
        <taxon>Araneomorphae</taxon>
        <taxon>Entelegynae</taxon>
        <taxon>Araneoidea</taxon>
        <taxon>Linyphiidae</taxon>
        <taxon>Erigoninae</taxon>
        <taxon>Oedothorax</taxon>
    </lineage>
</organism>
<reference evidence="2 3" key="1">
    <citation type="journal article" date="2022" name="Nat. Ecol. Evol.">
        <title>A masculinizing supergene underlies an exaggerated male reproductive morph in a spider.</title>
        <authorList>
            <person name="Hendrickx F."/>
            <person name="De Corte Z."/>
            <person name="Sonet G."/>
            <person name="Van Belleghem S.M."/>
            <person name="Kostlbacher S."/>
            <person name="Vangestel C."/>
        </authorList>
    </citation>
    <scope>NUCLEOTIDE SEQUENCE [LARGE SCALE GENOMIC DNA]</scope>
    <source>
        <strain evidence="2">W744_W776</strain>
    </source>
</reference>
<dbReference type="EMBL" id="JAFNEN010000205">
    <property type="protein sequence ID" value="KAG8189747.1"/>
    <property type="molecule type" value="Genomic_DNA"/>
</dbReference>
<evidence type="ECO:0000256" key="1">
    <source>
        <dbReference type="SAM" id="MobiDB-lite"/>
    </source>
</evidence>
<evidence type="ECO:0000313" key="2">
    <source>
        <dbReference type="EMBL" id="KAG8189747.1"/>
    </source>
</evidence>
<feature type="compositionally biased region" description="Low complexity" evidence="1">
    <location>
        <begin position="54"/>
        <end position="63"/>
    </location>
</feature>
<dbReference type="Proteomes" id="UP000827092">
    <property type="component" value="Unassembled WGS sequence"/>
</dbReference>
<evidence type="ECO:0000313" key="3">
    <source>
        <dbReference type="Proteomes" id="UP000827092"/>
    </source>
</evidence>
<protein>
    <submittedName>
        <fullName evidence="2">Uncharacterized protein</fullName>
    </submittedName>
</protein>